<dbReference type="PANTHER" id="PTHR10934">
    <property type="entry name" value="60S RIBOSOMAL PROTEIN L18"/>
    <property type="match status" value="1"/>
</dbReference>
<protein>
    <recommendedName>
        <fullName evidence="4">Large ribosomal subunit protein eL18</fullName>
    </recommendedName>
    <alternativeName>
        <fullName evidence="5">60S ribosomal protein L18</fullName>
    </alternativeName>
</protein>
<dbReference type="InterPro" id="IPR021131">
    <property type="entry name" value="Ribosomal_uL15/eL18"/>
</dbReference>
<dbReference type="Proteomes" id="UP000887574">
    <property type="component" value="Unplaced"/>
</dbReference>
<dbReference type="SUPFAM" id="SSF52080">
    <property type="entry name" value="Ribosomal proteins L15p and L18e"/>
    <property type="match status" value="1"/>
</dbReference>
<reference evidence="8" key="1">
    <citation type="submission" date="2022-11" db="UniProtKB">
        <authorList>
            <consortium name="WormBaseParasite"/>
        </authorList>
    </citation>
    <scope>IDENTIFICATION</scope>
</reference>
<dbReference type="GO" id="GO:0006412">
    <property type="term" value="P:translation"/>
    <property type="evidence" value="ECO:0007669"/>
    <property type="project" value="InterPro"/>
</dbReference>
<dbReference type="Pfam" id="PF17135">
    <property type="entry name" value="Ribosomal_L18"/>
    <property type="match status" value="1"/>
</dbReference>
<evidence type="ECO:0000256" key="5">
    <source>
        <dbReference type="ARBA" id="ARBA00035323"/>
    </source>
</evidence>
<dbReference type="InterPro" id="IPR036227">
    <property type="entry name" value="Ribosomal_uL15/eL18_sf"/>
</dbReference>
<evidence type="ECO:0000256" key="2">
    <source>
        <dbReference type="ARBA" id="ARBA00022980"/>
    </source>
</evidence>
<name>A0A915DPT5_9BILA</name>
<evidence type="ECO:0000256" key="3">
    <source>
        <dbReference type="ARBA" id="ARBA00023274"/>
    </source>
</evidence>
<keyword evidence="3" id="KW-0687">Ribonucleoprotein</keyword>
<dbReference type="AlphaFoldDB" id="A0A915DPT5"/>
<dbReference type="Gene3D" id="3.100.10.10">
    <property type="match status" value="1"/>
</dbReference>
<evidence type="ECO:0000313" key="8">
    <source>
        <dbReference type="WBParaSite" id="jg22246"/>
    </source>
</evidence>
<dbReference type="PANTHER" id="PTHR10934:SF2">
    <property type="entry name" value="LARGE RIBOSOMAL SUBUNIT PROTEIN EL18"/>
    <property type="match status" value="1"/>
</dbReference>
<keyword evidence="7" id="KW-1185">Reference proteome</keyword>
<feature type="domain" description="Large ribosomal subunit protein uL15/eL18" evidence="6">
    <location>
        <begin position="16"/>
        <end position="102"/>
    </location>
</feature>
<proteinExistence type="inferred from homology"/>
<dbReference type="GO" id="GO:0003735">
    <property type="term" value="F:structural constituent of ribosome"/>
    <property type="evidence" value="ECO:0007669"/>
    <property type="project" value="InterPro"/>
</dbReference>
<dbReference type="GO" id="GO:0022625">
    <property type="term" value="C:cytosolic large ribosomal subunit"/>
    <property type="evidence" value="ECO:0007669"/>
    <property type="project" value="TreeGrafter"/>
</dbReference>
<evidence type="ECO:0000256" key="1">
    <source>
        <dbReference type="ARBA" id="ARBA00006815"/>
    </source>
</evidence>
<evidence type="ECO:0000256" key="4">
    <source>
        <dbReference type="ARBA" id="ARBA00035218"/>
    </source>
</evidence>
<evidence type="ECO:0000313" key="7">
    <source>
        <dbReference type="Proteomes" id="UP000887574"/>
    </source>
</evidence>
<dbReference type="InterPro" id="IPR000039">
    <property type="entry name" value="Ribosomal_eL18"/>
</dbReference>
<evidence type="ECO:0000259" key="6">
    <source>
        <dbReference type="Pfam" id="PF17135"/>
    </source>
</evidence>
<keyword evidence="2" id="KW-0689">Ribosomal protein</keyword>
<dbReference type="GO" id="GO:0003723">
    <property type="term" value="F:RNA binding"/>
    <property type="evidence" value="ECO:0007669"/>
    <property type="project" value="TreeGrafter"/>
</dbReference>
<organism evidence="7 8">
    <name type="scientific">Ditylenchus dipsaci</name>
    <dbReference type="NCBI Taxonomy" id="166011"/>
    <lineage>
        <taxon>Eukaryota</taxon>
        <taxon>Metazoa</taxon>
        <taxon>Ecdysozoa</taxon>
        <taxon>Nematoda</taxon>
        <taxon>Chromadorea</taxon>
        <taxon>Rhabditida</taxon>
        <taxon>Tylenchina</taxon>
        <taxon>Tylenchomorpha</taxon>
        <taxon>Sphaerularioidea</taxon>
        <taxon>Anguinidae</taxon>
        <taxon>Anguininae</taxon>
        <taxon>Ditylenchus</taxon>
    </lineage>
</organism>
<comment type="similarity">
    <text evidence="1">Belongs to the eukaryotic ribosomal protein eL18 family.</text>
</comment>
<accession>A0A915DPT5</accession>
<dbReference type="WBParaSite" id="jg22246">
    <property type="protein sequence ID" value="jg22246"/>
    <property type="gene ID" value="jg22246"/>
</dbReference>
<sequence>MGIDLCNKYDRKILAVVIVQRLFMAKCYRLPLSIACLVRNIKKPGNEKKIVVCAGAVTDDNQIYQVPAITVAALRFTAAARARVIRAGGEAITFDQLALLSP</sequence>